<reference evidence="1" key="1">
    <citation type="journal article" date="2019" name="PLoS Negl. Trop. Dis.">
        <title>Revisiting the worldwide diversity of Leptospira species in the environment.</title>
        <authorList>
            <person name="Vincent A.T."/>
            <person name="Schiettekatte O."/>
            <person name="Bourhy P."/>
            <person name="Veyrier F.J."/>
            <person name="Picardeau M."/>
        </authorList>
    </citation>
    <scope>NUCLEOTIDE SEQUENCE [LARGE SCALE GENOMIC DNA]</scope>
    <source>
        <strain evidence="1">201702455</strain>
    </source>
</reference>
<dbReference type="SUPFAM" id="SSF51735">
    <property type="entry name" value="NAD(P)-binding Rossmann-fold domains"/>
    <property type="match status" value="1"/>
</dbReference>
<dbReference type="RefSeq" id="WP_135647579.1">
    <property type="nucleotide sequence ID" value="NZ_RQGF01000005.1"/>
</dbReference>
<dbReference type="Gene3D" id="3.40.50.720">
    <property type="entry name" value="NAD(P)-binding Rossmann-like Domain"/>
    <property type="match status" value="1"/>
</dbReference>
<dbReference type="EMBL" id="RQGF01000005">
    <property type="protein sequence ID" value="TGL65715.1"/>
    <property type="molecule type" value="Genomic_DNA"/>
</dbReference>
<dbReference type="PANTHER" id="PTHR45458:SF1">
    <property type="entry name" value="SHORT CHAIN DEHYDROGENASE"/>
    <property type="match status" value="1"/>
</dbReference>
<dbReference type="AlphaFoldDB" id="A0A4R9KFF5"/>
<dbReference type="CDD" id="cd05325">
    <property type="entry name" value="carb_red_sniffer_like_SDR_c"/>
    <property type="match status" value="1"/>
</dbReference>
<organism evidence="1 2">
    <name type="scientific">Leptospira sarikeiensis</name>
    <dbReference type="NCBI Taxonomy" id="2484943"/>
    <lineage>
        <taxon>Bacteria</taxon>
        <taxon>Pseudomonadati</taxon>
        <taxon>Spirochaetota</taxon>
        <taxon>Spirochaetia</taxon>
        <taxon>Leptospirales</taxon>
        <taxon>Leptospiraceae</taxon>
        <taxon>Leptospira</taxon>
    </lineage>
</organism>
<comment type="caution">
    <text evidence="1">The sequence shown here is derived from an EMBL/GenBank/DDBJ whole genome shotgun (WGS) entry which is preliminary data.</text>
</comment>
<proteinExistence type="predicted"/>
<dbReference type="InterPro" id="IPR036291">
    <property type="entry name" value="NAD(P)-bd_dom_sf"/>
</dbReference>
<gene>
    <name evidence="1" type="ORF">EHQ64_00685</name>
</gene>
<accession>A0A4R9KFF5</accession>
<dbReference type="GO" id="GO:0016616">
    <property type="term" value="F:oxidoreductase activity, acting on the CH-OH group of donors, NAD or NADP as acceptor"/>
    <property type="evidence" value="ECO:0007669"/>
    <property type="project" value="TreeGrafter"/>
</dbReference>
<evidence type="ECO:0000313" key="2">
    <source>
        <dbReference type="Proteomes" id="UP000297762"/>
    </source>
</evidence>
<name>A0A4R9KFF5_9LEPT</name>
<dbReference type="Pfam" id="PF00106">
    <property type="entry name" value="adh_short"/>
    <property type="match status" value="1"/>
</dbReference>
<dbReference type="InterPro" id="IPR002347">
    <property type="entry name" value="SDR_fam"/>
</dbReference>
<evidence type="ECO:0000313" key="1">
    <source>
        <dbReference type="EMBL" id="TGL65715.1"/>
    </source>
</evidence>
<dbReference type="OrthoDB" id="5786478at2"/>
<sequence length="219" mass="23670">MKQVLITGANRGIGLELASLYSEKGYSVYAACRKISEPLARLGLKTFEGLDLTGSQSFETLAGFLTGVKLDLLINNAGILIPDNLESLDFKELETQILVNAISPIRLTRILLPKLKSGSKIAFLTSRMGSIGDNGSGAYYGYRMSKAALNAGAVSLARDLSPEKISVGIYHPGMVATEMTGRQGIPPKEAAQGLFHQIEKLGPERSGRFFHQNGEELPW</sequence>
<dbReference type="PRINTS" id="PR00081">
    <property type="entry name" value="GDHRDH"/>
</dbReference>
<dbReference type="PANTHER" id="PTHR45458">
    <property type="entry name" value="SHORT-CHAIN DEHYDROGENASE/REDUCTASE SDR"/>
    <property type="match status" value="1"/>
</dbReference>
<dbReference type="Proteomes" id="UP000297762">
    <property type="component" value="Unassembled WGS sequence"/>
</dbReference>
<dbReference type="InterPro" id="IPR052184">
    <property type="entry name" value="SDR_enzymes"/>
</dbReference>
<protein>
    <submittedName>
        <fullName evidence="1">SDR family oxidoreductase</fullName>
    </submittedName>
</protein>
<keyword evidence="2" id="KW-1185">Reference proteome</keyword>